<dbReference type="HOGENOM" id="CLU_2529038_0_0_1"/>
<proteinExistence type="predicted"/>
<protein>
    <submittedName>
        <fullName evidence="1">Uncharacterized protein</fullName>
    </submittedName>
</protein>
<dbReference type="RefSeq" id="XP_003649007.1">
    <property type="nucleotide sequence ID" value="XM_003648959.1"/>
</dbReference>
<reference evidence="1 2" key="1">
    <citation type="journal article" date="2011" name="Nat. Biotechnol.">
        <title>Comparative genomic analysis of the thermophilic biomass-degrading fungi Myceliophthora thermophila and Thielavia terrestris.</title>
        <authorList>
            <person name="Berka R.M."/>
            <person name="Grigoriev I.V."/>
            <person name="Otillar R."/>
            <person name="Salamov A."/>
            <person name="Grimwood J."/>
            <person name="Reid I."/>
            <person name="Ishmael N."/>
            <person name="John T."/>
            <person name="Darmond C."/>
            <person name="Moisan M.-C."/>
            <person name="Henrissat B."/>
            <person name="Coutinho P.M."/>
            <person name="Lombard V."/>
            <person name="Natvig D.O."/>
            <person name="Lindquist E."/>
            <person name="Schmutz J."/>
            <person name="Lucas S."/>
            <person name="Harris P."/>
            <person name="Powlowski J."/>
            <person name="Bellemare A."/>
            <person name="Taylor D."/>
            <person name="Butler G."/>
            <person name="de Vries R.P."/>
            <person name="Allijn I.E."/>
            <person name="van den Brink J."/>
            <person name="Ushinsky S."/>
            <person name="Storms R."/>
            <person name="Powell A.J."/>
            <person name="Paulsen I.T."/>
            <person name="Elbourne L.D.H."/>
            <person name="Baker S.E."/>
            <person name="Magnuson J."/>
            <person name="LaBoissiere S."/>
            <person name="Clutterbuck A.J."/>
            <person name="Martinez D."/>
            <person name="Wogulis M."/>
            <person name="de Leon A.L."/>
            <person name="Rey M.W."/>
            <person name="Tsang A."/>
        </authorList>
    </citation>
    <scope>NUCLEOTIDE SEQUENCE [LARGE SCALE GENOMIC DNA]</scope>
    <source>
        <strain evidence="2">ATCC 38088 / NRRL 8126</strain>
    </source>
</reference>
<dbReference type="Proteomes" id="UP000008181">
    <property type="component" value="Chromosome 1"/>
</dbReference>
<sequence>MLRRPPRFSMFHKRDQPRRPGMHLMSMCFTEARWTNPPHREPKRASRKCCRLAKVGCLGEASSKFLRAGCAGCRVGKEDGGAGP</sequence>
<evidence type="ECO:0000313" key="2">
    <source>
        <dbReference type="Proteomes" id="UP000008181"/>
    </source>
</evidence>
<accession>G2QSU6</accession>
<dbReference type="KEGG" id="ttt:THITE_2107116"/>
<evidence type="ECO:0000313" key="1">
    <source>
        <dbReference type="EMBL" id="AEO62671.1"/>
    </source>
</evidence>
<keyword evidence="2" id="KW-1185">Reference proteome</keyword>
<dbReference type="GeneID" id="11515884"/>
<gene>
    <name evidence="1" type="ORF">THITE_2107116</name>
</gene>
<dbReference type="AlphaFoldDB" id="G2QSU6"/>
<dbReference type="EMBL" id="CP003009">
    <property type="protein sequence ID" value="AEO62671.1"/>
    <property type="molecule type" value="Genomic_DNA"/>
</dbReference>
<name>G2QSU6_THETT</name>
<organism evidence="1 2">
    <name type="scientific">Thermothielavioides terrestris (strain ATCC 38088 / NRRL 8126)</name>
    <name type="common">Thielavia terrestris</name>
    <dbReference type="NCBI Taxonomy" id="578455"/>
    <lineage>
        <taxon>Eukaryota</taxon>
        <taxon>Fungi</taxon>
        <taxon>Dikarya</taxon>
        <taxon>Ascomycota</taxon>
        <taxon>Pezizomycotina</taxon>
        <taxon>Sordariomycetes</taxon>
        <taxon>Sordariomycetidae</taxon>
        <taxon>Sordariales</taxon>
        <taxon>Chaetomiaceae</taxon>
        <taxon>Thermothielavioides</taxon>
        <taxon>Thermothielavioides terrestris</taxon>
    </lineage>
</organism>